<name>A0A434AY79_9BACT</name>
<reference evidence="1 2" key="1">
    <citation type="submission" date="2018-11" db="EMBL/GenBank/DDBJ databases">
        <title>Parancylomarina longa gen. nov., sp. nov., isolated from sediments of southern Okinawa.</title>
        <authorList>
            <person name="Fu T."/>
        </authorList>
    </citation>
    <scope>NUCLEOTIDE SEQUENCE [LARGE SCALE GENOMIC DNA]</scope>
    <source>
        <strain evidence="1 2">T3-2 S1-C</strain>
    </source>
</reference>
<dbReference type="AlphaFoldDB" id="A0A434AY79"/>
<organism evidence="1 2">
    <name type="scientific">Ancylomarina longa</name>
    <dbReference type="NCBI Taxonomy" id="2487017"/>
    <lineage>
        <taxon>Bacteria</taxon>
        <taxon>Pseudomonadati</taxon>
        <taxon>Bacteroidota</taxon>
        <taxon>Bacteroidia</taxon>
        <taxon>Marinilabiliales</taxon>
        <taxon>Marinifilaceae</taxon>
        <taxon>Ancylomarina</taxon>
    </lineage>
</organism>
<protein>
    <recommendedName>
        <fullName evidence="3">SRPBCC family protein</fullName>
    </recommendedName>
</protein>
<comment type="caution">
    <text evidence="1">The sequence shown here is derived from an EMBL/GenBank/DDBJ whole genome shotgun (WGS) entry which is preliminary data.</text>
</comment>
<evidence type="ECO:0000313" key="2">
    <source>
        <dbReference type="Proteomes" id="UP000282985"/>
    </source>
</evidence>
<accession>A0A434AY79</accession>
<dbReference type="OrthoDB" id="6193565at2"/>
<evidence type="ECO:0008006" key="3">
    <source>
        <dbReference type="Google" id="ProtNLM"/>
    </source>
</evidence>
<keyword evidence="2" id="KW-1185">Reference proteome</keyword>
<dbReference type="Gene3D" id="3.30.530.20">
    <property type="match status" value="1"/>
</dbReference>
<gene>
    <name evidence="1" type="ORF">DLK05_02205</name>
</gene>
<dbReference type="Proteomes" id="UP000282985">
    <property type="component" value="Unassembled WGS sequence"/>
</dbReference>
<proteinExistence type="predicted"/>
<dbReference type="RefSeq" id="WP_127342346.1">
    <property type="nucleotide sequence ID" value="NZ_RJJX01000002.1"/>
</dbReference>
<dbReference type="InterPro" id="IPR023393">
    <property type="entry name" value="START-like_dom_sf"/>
</dbReference>
<dbReference type="InterPro" id="IPR019587">
    <property type="entry name" value="Polyketide_cyclase/dehydratase"/>
</dbReference>
<dbReference type="EMBL" id="RJJX01000002">
    <property type="protein sequence ID" value="RUT79523.1"/>
    <property type="molecule type" value="Genomic_DNA"/>
</dbReference>
<sequence length="185" mass="21412">MKALKVTGIVILLLVLGFLSIGFFSPKQVYKAETNIKKPVNEVFQLFNDHKRISEWIPEVKSFEIIRETPDLVGSTYKMMIENEGKLMELNETLTSYKKDEMVKMEFKAGWMNKTNQFTFTKTEDGTQILANYTVQGNNPFAKSLFAFFTSMFRDMDSKNLNQFKQFAEKQNVQIDTLINNSSIN</sequence>
<dbReference type="SUPFAM" id="SSF55961">
    <property type="entry name" value="Bet v1-like"/>
    <property type="match status" value="1"/>
</dbReference>
<dbReference type="Pfam" id="PF10604">
    <property type="entry name" value="Polyketide_cyc2"/>
    <property type="match status" value="1"/>
</dbReference>
<evidence type="ECO:0000313" key="1">
    <source>
        <dbReference type="EMBL" id="RUT79523.1"/>
    </source>
</evidence>